<dbReference type="InterPro" id="IPR008537">
    <property type="entry name" value="DUF819"/>
</dbReference>
<keyword evidence="3" id="KW-1185">Reference proteome</keyword>
<feature type="transmembrane region" description="Helical" evidence="1">
    <location>
        <begin position="265"/>
        <end position="285"/>
    </location>
</feature>
<keyword evidence="1" id="KW-0812">Transmembrane</keyword>
<feature type="transmembrane region" description="Helical" evidence="1">
    <location>
        <begin position="160"/>
        <end position="180"/>
    </location>
</feature>
<protein>
    <submittedName>
        <fullName evidence="2">DUF819 family protein</fullName>
    </submittedName>
</protein>
<proteinExistence type="predicted"/>
<dbReference type="PANTHER" id="PTHR34289:SF8">
    <property type="entry name" value="DUF819 DOMAIN-CONTAINING PROTEIN"/>
    <property type="match status" value="1"/>
</dbReference>
<feature type="transmembrane region" description="Helical" evidence="1">
    <location>
        <begin position="210"/>
        <end position="229"/>
    </location>
</feature>
<evidence type="ECO:0000256" key="1">
    <source>
        <dbReference type="SAM" id="Phobius"/>
    </source>
</evidence>
<accession>A0A6I5KTZ2</accession>
<feature type="transmembrane region" description="Helical" evidence="1">
    <location>
        <begin position="67"/>
        <end position="85"/>
    </location>
</feature>
<feature type="transmembrane region" description="Helical" evidence="1">
    <location>
        <begin position="349"/>
        <end position="371"/>
    </location>
</feature>
<dbReference type="EMBL" id="JAAAMI010000001">
    <property type="protein sequence ID" value="NDV42002.1"/>
    <property type="molecule type" value="Genomic_DNA"/>
</dbReference>
<feature type="transmembrane region" description="Helical" evidence="1">
    <location>
        <begin position="92"/>
        <end position="115"/>
    </location>
</feature>
<feature type="transmembrane region" description="Helical" evidence="1">
    <location>
        <begin position="291"/>
        <end position="310"/>
    </location>
</feature>
<evidence type="ECO:0000313" key="3">
    <source>
        <dbReference type="Proteomes" id="UP000468707"/>
    </source>
</evidence>
<gene>
    <name evidence="2" type="ORF">GTK07_01580</name>
</gene>
<name>A0A6I5KTZ2_9FLAO</name>
<feature type="transmembrane region" description="Helical" evidence="1">
    <location>
        <begin position="34"/>
        <end position="55"/>
    </location>
</feature>
<keyword evidence="1" id="KW-1133">Transmembrane helix</keyword>
<dbReference type="Proteomes" id="UP000468707">
    <property type="component" value="Unassembled WGS sequence"/>
</dbReference>
<feature type="transmembrane region" description="Helical" evidence="1">
    <location>
        <begin position="235"/>
        <end position="253"/>
    </location>
</feature>
<dbReference type="AlphaFoldDB" id="A0A6I5KTZ2"/>
<keyword evidence="1" id="KW-0472">Membrane</keyword>
<organism evidence="2 3">
    <name type="scientific">Flagellimonas sediminis</name>
    <dbReference type="NCBI Taxonomy" id="2696468"/>
    <lineage>
        <taxon>Bacteria</taxon>
        <taxon>Pseudomonadati</taxon>
        <taxon>Bacteroidota</taxon>
        <taxon>Flavobacteriia</taxon>
        <taxon>Flavobacteriales</taxon>
        <taxon>Flavobacteriaceae</taxon>
        <taxon>Flagellimonas</taxon>
    </lineage>
</organism>
<dbReference type="PANTHER" id="PTHR34289">
    <property type="entry name" value="PROTEIN, PUTATIVE (DUF819)-RELATED"/>
    <property type="match status" value="1"/>
</dbReference>
<reference evidence="2 3" key="1">
    <citation type="submission" date="2020-01" db="EMBL/GenBank/DDBJ databases">
        <title>Muricauda sediminis sp.nov. 40Bstr401.</title>
        <authorList>
            <person name="Xue Z."/>
            <person name="Zhu S."/>
            <person name="Ren N."/>
            <person name="Chen T."/>
            <person name="Chen X."/>
            <person name="Chen J."/>
            <person name="Yang J."/>
        </authorList>
    </citation>
    <scope>NUCLEOTIDE SEQUENCE [LARGE SCALE GENOMIC DNA]</scope>
    <source>
        <strain evidence="2 3">40Bstr401</strain>
    </source>
</reference>
<evidence type="ECO:0000313" key="2">
    <source>
        <dbReference type="EMBL" id="NDV42002.1"/>
    </source>
</evidence>
<dbReference type="RefSeq" id="WP_163632343.1">
    <property type="nucleotide sequence ID" value="NZ_JAAAMI010000001.1"/>
</dbReference>
<feature type="transmembrane region" description="Helical" evidence="1">
    <location>
        <begin position="6"/>
        <end position="22"/>
    </location>
</feature>
<sequence>MEWLPWSITVFTVVCVYFLDRWEHKWVKSLFDWVPAILLSYVIPAIICHVFGFDLSQANIHNLSRDFFIPLTIVAVMASLSLGQLKSIGYKPIVVFVAGSLFIALFPVLFIWGFADSELVSTTLAAKGFWKGVPPIVGSWIGGSTSQLVLKELVECPENIFLSVLVMDNILVNVWTIIMFQTIKKSDGLNRALRISDQEIPERIVDHKELLLSPWWCMGILLFVVLVSHLILDVFVAKVVVLSLIGLLLGNVVPKWNFRLTLKIGGILILLVMSILGLKLQFALFGFDMSFFGFLVVWLIGHFVFMVLVAKLLNMNMAWVPIASMANVGGIATAPAVTAAYRPNWMPHAIILAILSMATGTFWGMLTIYLLQLIL</sequence>
<dbReference type="Pfam" id="PF05684">
    <property type="entry name" value="DUF819"/>
    <property type="match status" value="1"/>
</dbReference>
<comment type="caution">
    <text evidence="2">The sequence shown here is derived from an EMBL/GenBank/DDBJ whole genome shotgun (WGS) entry which is preliminary data.</text>
</comment>
<feature type="transmembrane region" description="Helical" evidence="1">
    <location>
        <begin position="317"/>
        <end position="337"/>
    </location>
</feature>